<protein>
    <recommendedName>
        <fullName evidence="12">Lysine-specific metallo-endopeptidase domain-containing protein</fullName>
    </recommendedName>
</protein>
<evidence type="ECO:0000256" key="5">
    <source>
        <dbReference type="ARBA" id="ARBA00022801"/>
    </source>
</evidence>
<name>A0AAJ0LXF4_9PEZI</name>
<organism evidence="10 11">
    <name type="scientific">Extremus antarcticus</name>
    <dbReference type="NCBI Taxonomy" id="702011"/>
    <lineage>
        <taxon>Eukaryota</taxon>
        <taxon>Fungi</taxon>
        <taxon>Dikarya</taxon>
        <taxon>Ascomycota</taxon>
        <taxon>Pezizomycotina</taxon>
        <taxon>Dothideomycetes</taxon>
        <taxon>Dothideomycetidae</taxon>
        <taxon>Mycosphaerellales</taxon>
        <taxon>Extremaceae</taxon>
        <taxon>Extremus</taxon>
    </lineage>
</organism>
<keyword evidence="7" id="KW-0482">Metalloprotease</keyword>
<evidence type="ECO:0000256" key="9">
    <source>
        <dbReference type="SAM" id="SignalP"/>
    </source>
</evidence>
<feature type="compositionally biased region" description="Basic and acidic residues" evidence="8">
    <location>
        <begin position="376"/>
        <end position="388"/>
    </location>
</feature>
<dbReference type="EMBL" id="JAWDJX010000001">
    <property type="protein sequence ID" value="KAK3058769.1"/>
    <property type="molecule type" value="Genomic_DNA"/>
</dbReference>
<feature type="region of interest" description="Disordered" evidence="8">
    <location>
        <begin position="30"/>
        <end position="60"/>
    </location>
</feature>
<keyword evidence="11" id="KW-1185">Reference proteome</keyword>
<keyword evidence="4" id="KW-0479">Metal-binding</keyword>
<evidence type="ECO:0000256" key="2">
    <source>
        <dbReference type="ARBA" id="ARBA00010279"/>
    </source>
</evidence>
<evidence type="ECO:0000256" key="4">
    <source>
        <dbReference type="ARBA" id="ARBA00022723"/>
    </source>
</evidence>
<keyword evidence="6" id="KW-0862">Zinc</keyword>
<dbReference type="PANTHER" id="PTHR37016">
    <property type="match status" value="1"/>
</dbReference>
<keyword evidence="5" id="KW-0378">Hydrolase</keyword>
<dbReference type="SUPFAM" id="SSF55486">
    <property type="entry name" value="Metalloproteases ('zincins'), catalytic domain"/>
    <property type="match status" value="1"/>
</dbReference>
<dbReference type="GO" id="GO:0008237">
    <property type="term" value="F:metallopeptidase activity"/>
    <property type="evidence" value="ECO:0007669"/>
    <property type="project" value="UniProtKB-KW"/>
</dbReference>
<evidence type="ECO:0000256" key="8">
    <source>
        <dbReference type="SAM" id="MobiDB-lite"/>
    </source>
</evidence>
<evidence type="ECO:0000256" key="1">
    <source>
        <dbReference type="ARBA" id="ARBA00001947"/>
    </source>
</evidence>
<comment type="caution">
    <text evidence="10">The sequence shown here is derived from an EMBL/GenBank/DDBJ whole genome shotgun (WGS) entry which is preliminary data.</text>
</comment>
<gene>
    <name evidence="10" type="ORF">LTR09_000334</name>
</gene>
<dbReference type="AlphaFoldDB" id="A0AAJ0LXF4"/>
<dbReference type="PANTHER" id="PTHR37016:SF3">
    <property type="entry name" value="NEUTRAL PROTEASE 2-RELATED"/>
    <property type="match status" value="1"/>
</dbReference>
<dbReference type="GO" id="GO:0006508">
    <property type="term" value="P:proteolysis"/>
    <property type="evidence" value="ECO:0007669"/>
    <property type="project" value="UniProtKB-KW"/>
</dbReference>
<evidence type="ECO:0000256" key="3">
    <source>
        <dbReference type="ARBA" id="ARBA00022670"/>
    </source>
</evidence>
<proteinExistence type="inferred from homology"/>
<comment type="cofactor">
    <cofactor evidence="1">
        <name>Zn(2+)</name>
        <dbReference type="ChEBI" id="CHEBI:29105"/>
    </cofactor>
</comment>
<reference evidence="10" key="1">
    <citation type="submission" date="2023-04" db="EMBL/GenBank/DDBJ databases">
        <title>Black Yeasts Isolated from many extreme environments.</title>
        <authorList>
            <person name="Coleine C."/>
            <person name="Stajich J.E."/>
            <person name="Selbmann L."/>
        </authorList>
    </citation>
    <scope>NUCLEOTIDE SEQUENCE</scope>
    <source>
        <strain evidence="10">CCFEE 5312</strain>
    </source>
</reference>
<evidence type="ECO:0008006" key="12">
    <source>
        <dbReference type="Google" id="ProtNLM"/>
    </source>
</evidence>
<dbReference type="GO" id="GO:0046872">
    <property type="term" value="F:metal ion binding"/>
    <property type="evidence" value="ECO:0007669"/>
    <property type="project" value="UniProtKB-KW"/>
</dbReference>
<dbReference type="InterPro" id="IPR050414">
    <property type="entry name" value="Fungal_M35_metalloproteases"/>
</dbReference>
<keyword evidence="9" id="KW-0732">Signal</keyword>
<comment type="similarity">
    <text evidence="2">Belongs to the peptidase M35 family.</text>
</comment>
<accession>A0AAJ0LXF4</accession>
<dbReference type="Gene3D" id="3.40.390.10">
    <property type="entry name" value="Collagenase (Catalytic Domain)"/>
    <property type="match status" value="1"/>
</dbReference>
<feature type="signal peptide" evidence="9">
    <location>
        <begin position="1"/>
        <end position="20"/>
    </location>
</feature>
<evidence type="ECO:0000256" key="7">
    <source>
        <dbReference type="ARBA" id="ARBA00023049"/>
    </source>
</evidence>
<feature type="compositionally biased region" description="Basic and acidic residues" evidence="8">
    <location>
        <begin position="34"/>
        <end position="45"/>
    </location>
</feature>
<feature type="chain" id="PRO_5042592281" description="Lysine-specific metallo-endopeptidase domain-containing protein" evidence="9">
    <location>
        <begin position="21"/>
        <end position="388"/>
    </location>
</feature>
<evidence type="ECO:0000313" key="11">
    <source>
        <dbReference type="Proteomes" id="UP001271007"/>
    </source>
</evidence>
<keyword evidence="3" id="KW-0645">Protease</keyword>
<feature type="region of interest" description="Disordered" evidence="8">
    <location>
        <begin position="366"/>
        <end position="388"/>
    </location>
</feature>
<dbReference type="Proteomes" id="UP001271007">
    <property type="component" value="Unassembled WGS sequence"/>
</dbReference>
<sequence>MYIPQSLLLGLATLAASGLATPVRKSLCPFPRKPRAEPRQKDRPRPFSLPTRRPTRAKFTQTSPTLRSWRILRGAKLIKAPDTFKRWFDAGDAEKVKNVFANMVSTDQTINPVPPDLIPRITLEQADWLGRCAATDRIVNAYMSFVSGRFHLCPVGIARPNAVEVSCSQLDGYSSAKIRTVAGIMIHEFTHWDTIGSAAIGQSIVDKARGASDCFNLSPGDKLLNAQNYAFLASEAYYQSSGCTFSDPPPGTADDEDDDIIYVSPTTYTGGWCGMHVTQYQKNEPRDCATCENPEYSIQVSIYDANQVLLNAFEGTGVAGISVALNGVPQIIETALPNLMYVTVGAVDDDPLFFTYGDQDWGSNDQAHGSNWGSYDDGKRDGDTGFSC</sequence>
<evidence type="ECO:0000313" key="10">
    <source>
        <dbReference type="EMBL" id="KAK3058769.1"/>
    </source>
</evidence>
<dbReference type="InterPro" id="IPR024079">
    <property type="entry name" value="MetalloPept_cat_dom_sf"/>
</dbReference>
<evidence type="ECO:0000256" key="6">
    <source>
        <dbReference type="ARBA" id="ARBA00022833"/>
    </source>
</evidence>